<dbReference type="Proteomes" id="UP000094412">
    <property type="component" value="Unassembled WGS sequence"/>
</dbReference>
<evidence type="ECO:0000256" key="1">
    <source>
        <dbReference type="ARBA" id="ARBA00004651"/>
    </source>
</evidence>
<keyword evidence="2" id="KW-0813">Transport</keyword>
<dbReference type="GO" id="GO:0005886">
    <property type="term" value="C:plasma membrane"/>
    <property type="evidence" value="ECO:0007669"/>
    <property type="project" value="UniProtKB-SubCell"/>
</dbReference>
<feature type="domain" description="Major facilitator superfamily (MFS) profile" evidence="8">
    <location>
        <begin position="5"/>
        <end position="450"/>
    </location>
</feature>
<dbReference type="PANTHER" id="PTHR42718">
    <property type="entry name" value="MAJOR FACILITATOR SUPERFAMILY MULTIDRUG TRANSPORTER MFSC"/>
    <property type="match status" value="1"/>
</dbReference>
<feature type="transmembrane region" description="Helical" evidence="7">
    <location>
        <begin position="258"/>
        <end position="283"/>
    </location>
</feature>
<feature type="transmembrane region" description="Helical" evidence="7">
    <location>
        <begin position="295"/>
        <end position="317"/>
    </location>
</feature>
<feature type="transmembrane region" description="Helical" evidence="7">
    <location>
        <begin position="348"/>
        <end position="374"/>
    </location>
</feature>
<feature type="transmembrane region" description="Helical" evidence="7">
    <location>
        <begin position="96"/>
        <end position="117"/>
    </location>
</feature>
<evidence type="ECO:0000256" key="4">
    <source>
        <dbReference type="ARBA" id="ARBA00022692"/>
    </source>
</evidence>
<dbReference type="InterPro" id="IPR011701">
    <property type="entry name" value="MFS"/>
</dbReference>
<feature type="transmembrane region" description="Helical" evidence="7">
    <location>
        <begin position="324"/>
        <end position="342"/>
    </location>
</feature>
<keyword evidence="6 7" id="KW-0472">Membrane</keyword>
<evidence type="ECO:0000256" key="2">
    <source>
        <dbReference type="ARBA" id="ARBA00022448"/>
    </source>
</evidence>
<dbReference type="Gene3D" id="1.20.1250.20">
    <property type="entry name" value="MFS general substrate transporter like domains"/>
    <property type="match status" value="1"/>
</dbReference>
<dbReference type="GO" id="GO:0022857">
    <property type="term" value="F:transmembrane transporter activity"/>
    <property type="evidence" value="ECO:0007669"/>
    <property type="project" value="InterPro"/>
</dbReference>
<accession>A0A1C2DST3</accession>
<comment type="subcellular location">
    <subcellularLocation>
        <location evidence="1">Cell membrane</location>
        <topology evidence="1">Multi-pass membrane protein</topology>
    </subcellularLocation>
</comment>
<evidence type="ECO:0000259" key="8">
    <source>
        <dbReference type="PROSITE" id="PS50850"/>
    </source>
</evidence>
<feature type="transmembrane region" description="Helical" evidence="7">
    <location>
        <begin position="157"/>
        <end position="180"/>
    </location>
</feature>
<dbReference type="NCBIfam" id="TIGR00711">
    <property type="entry name" value="efflux_EmrB"/>
    <property type="match status" value="1"/>
</dbReference>
<feature type="transmembrane region" description="Helical" evidence="7">
    <location>
        <begin position="40"/>
        <end position="59"/>
    </location>
</feature>
<feature type="transmembrane region" description="Helical" evidence="7">
    <location>
        <begin position="395"/>
        <end position="412"/>
    </location>
</feature>
<dbReference type="Pfam" id="PF07690">
    <property type="entry name" value="MFS_1"/>
    <property type="match status" value="1"/>
</dbReference>
<gene>
    <name evidence="9" type="ORF">QV13_14105</name>
</gene>
<dbReference type="PRINTS" id="PR01036">
    <property type="entry name" value="TCRTETB"/>
</dbReference>
<keyword evidence="4 7" id="KW-0812">Transmembrane</keyword>
<dbReference type="Gene3D" id="1.20.1720.10">
    <property type="entry name" value="Multidrug resistance protein D"/>
    <property type="match status" value="1"/>
</dbReference>
<organism evidence="9 10">
    <name type="scientific">Mesorhizobium hungaricum</name>
    <dbReference type="NCBI Taxonomy" id="1566387"/>
    <lineage>
        <taxon>Bacteria</taxon>
        <taxon>Pseudomonadati</taxon>
        <taxon>Pseudomonadota</taxon>
        <taxon>Alphaproteobacteria</taxon>
        <taxon>Hyphomicrobiales</taxon>
        <taxon>Phyllobacteriaceae</taxon>
        <taxon>Mesorhizobium</taxon>
    </lineage>
</organism>
<name>A0A1C2DST3_9HYPH</name>
<dbReference type="PROSITE" id="PS50850">
    <property type="entry name" value="MFS"/>
    <property type="match status" value="1"/>
</dbReference>
<dbReference type="STRING" id="1566387.QV13_14105"/>
<feature type="transmembrane region" description="Helical" evidence="7">
    <location>
        <begin position="192"/>
        <end position="214"/>
    </location>
</feature>
<evidence type="ECO:0000313" key="10">
    <source>
        <dbReference type="Proteomes" id="UP000094412"/>
    </source>
</evidence>
<dbReference type="AlphaFoldDB" id="A0A1C2DST3"/>
<feature type="transmembrane region" description="Helical" evidence="7">
    <location>
        <begin position="220"/>
        <end position="237"/>
    </location>
</feature>
<evidence type="ECO:0000256" key="7">
    <source>
        <dbReference type="SAM" id="Phobius"/>
    </source>
</evidence>
<proteinExistence type="predicted"/>
<dbReference type="InterPro" id="IPR036259">
    <property type="entry name" value="MFS_trans_sf"/>
</dbReference>
<keyword evidence="5 7" id="KW-1133">Transmembrane helix</keyword>
<keyword evidence="3" id="KW-1003">Cell membrane</keyword>
<feature type="transmembrane region" description="Helical" evidence="7">
    <location>
        <begin position="424"/>
        <end position="443"/>
    </location>
</feature>
<evidence type="ECO:0000256" key="3">
    <source>
        <dbReference type="ARBA" id="ARBA00022475"/>
    </source>
</evidence>
<dbReference type="RefSeq" id="WP_024923996.1">
    <property type="nucleotide sequence ID" value="NZ_MDEO01000032.1"/>
</dbReference>
<feature type="transmembrane region" description="Helical" evidence="7">
    <location>
        <begin position="71"/>
        <end position="90"/>
    </location>
</feature>
<sequence>MNRIIPLVLAVALFMENMDSTVIATSLPAIAADIQTSPIALKLALTAYLVALAVFIPISGWMADRFGARNVFRAAIGVFILGSVACAMANSLEFFVLARFFQGMGGAMMTPVGRLVLVRSTPKSDLVAAMSWLTIPALVGPLVGPPVGGFITTYFSWHWIFLINVPIGIIGIVLATRYLPETPSAETPPLDYTGFVLSGIAASGIVFGLSVVSLPALPPAVGLITVIVGVVCGILYLRHARHAKNPLLALELFRNQAFRASVLGGGLFRIGIGAVPFLLPLMFQIGFGLTPFQSGMITFVSALGAIGMKFVTAWLFRVAGFRRVLIWGSLLAAISIAVYGLFTPTTPYPLILAVLLVGGFIRSMFFTGVNALAFAEIPAEETSKATPITAVAQQLNIALGVALAGGILEVSTKVHGGPLMLSDFHVAFFIVAAVAALAALSFIRLSPEAGNAVSGYKARPAKPLENPAPSS</sequence>
<evidence type="ECO:0000256" key="5">
    <source>
        <dbReference type="ARBA" id="ARBA00022989"/>
    </source>
</evidence>
<reference evidence="9" key="1">
    <citation type="submission" date="2016-08" db="EMBL/GenBank/DDBJ databases">
        <title>Whole genome sequence of Mesorhizobium sp. strain UASWS1009 isolated from industrial sewage.</title>
        <authorList>
            <person name="Crovadore J."/>
            <person name="Calmin G."/>
            <person name="Chablais R."/>
            <person name="Cochard B."/>
            <person name="Lefort F."/>
        </authorList>
    </citation>
    <scope>NUCLEOTIDE SEQUENCE [LARGE SCALE GENOMIC DNA]</scope>
    <source>
        <strain evidence="9">UASWS1009</strain>
    </source>
</reference>
<dbReference type="PANTHER" id="PTHR42718:SF46">
    <property type="entry name" value="BLR6921 PROTEIN"/>
    <property type="match status" value="1"/>
</dbReference>
<evidence type="ECO:0000313" key="9">
    <source>
        <dbReference type="EMBL" id="OCX17840.1"/>
    </source>
</evidence>
<protein>
    <submittedName>
        <fullName evidence="9">MFS transporter</fullName>
    </submittedName>
</protein>
<dbReference type="CDD" id="cd17503">
    <property type="entry name" value="MFS_LmrB_MDR_like"/>
    <property type="match status" value="1"/>
</dbReference>
<feature type="transmembrane region" description="Helical" evidence="7">
    <location>
        <begin position="129"/>
        <end position="151"/>
    </location>
</feature>
<keyword evidence="10" id="KW-1185">Reference proteome</keyword>
<evidence type="ECO:0000256" key="6">
    <source>
        <dbReference type="ARBA" id="ARBA00023136"/>
    </source>
</evidence>
<comment type="caution">
    <text evidence="9">The sequence shown here is derived from an EMBL/GenBank/DDBJ whole genome shotgun (WGS) entry which is preliminary data.</text>
</comment>
<dbReference type="InterPro" id="IPR020846">
    <property type="entry name" value="MFS_dom"/>
</dbReference>
<dbReference type="SUPFAM" id="SSF103473">
    <property type="entry name" value="MFS general substrate transporter"/>
    <property type="match status" value="1"/>
</dbReference>
<dbReference type="OrthoDB" id="9812221at2"/>
<dbReference type="EMBL" id="MDEO01000032">
    <property type="protein sequence ID" value="OCX17840.1"/>
    <property type="molecule type" value="Genomic_DNA"/>
</dbReference>
<dbReference type="InterPro" id="IPR004638">
    <property type="entry name" value="EmrB-like"/>
</dbReference>